<dbReference type="PRINTS" id="PR00038">
    <property type="entry name" value="HTHLUXR"/>
</dbReference>
<dbReference type="Pfam" id="PF04542">
    <property type="entry name" value="Sigma70_r2"/>
    <property type="match status" value="1"/>
</dbReference>
<keyword evidence="5" id="KW-0804">Transcription</keyword>
<dbReference type="Gene3D" id="1.10.1740.10">
    <property type="match status" value="1"/>
</dbReference>
<dbReference type="InterPro" id="IPR000792">
    <property type="entry name" value="Tscrpt_reg_LuxR_C"/>
</dbReference>
<keyword evidence="4" id="KW-0238">DNA-binding</keyword>
<proteinExistence type="inferred from homology"/>
<dbReference type="InterPro" id="IPR039425">
    <property type="entry name" value="RNA_pol_sigma-70-like"/>
</dbReference>
<dbReference type="NCBIfam" id="TIGR02937">
    <property type="entry name" value="sigma70-ECF"/>
    <property type="match status" value="1"/>
</dbReference>
<evidence type="ECO:0000256" key="2">
    <source>
        <dbReference type="ARBA" id="ARBA00023015"/>
    </source>
</evidence>
<comment type="caution">
    <text evidence="7">The sequence shown here is derived from an EMBL/GenBank/DDBJ whole genome shotgun (WGS) entry which is preliminary data.</text>
</comment>
<dbReference type="RefSeq" id="WP_229344653.1">
    <property type="nucleotide sequence ID" value="NZ_JAINUL010000001.1"/>
</dbReference>
<dbReference type="Proteomes" id="UP001520654">
    <property type="component" value="Unassembled WGS sequence"/>
</dbReference>
<dbReference type="InterPro" id="IPR013324">
    <property type="entry name" value="RNA_pol_sigma_r3/r4-like"/>
</dbReference>
<comment type="similarity">
    <text evidence="1">Belongs to the sigma-70 factor family. ECF subfamily.</text>
</comment>
<evidence type="ECO:0000256" key="4">
    <source>
        <dbReference type="ARBA" id="ARBA00023125"/>
    </source>
</evidence>
<gene>
    <name evidence="7" type="ORF">K7B10_39530</name>
</gene>
<dbReference type="SMART" id="SM00421">
    <property type="entry name" value="HTH_LUXR"/>
    <property type="match status" value="1"/>
</dbReference>
<name>A0ABS8EI12_9ACTN</name>
<dbReference type="InterPro" id="IPR007627">
    <property type="entry name" value="RNA_pol_sigma70_r2"/>
</dbReference>
<evidence type="ECO:0000313" key="7">
    <source>
        <dbReference type="EMBL" id="MCC0100741.1"/>
    </source>
</evidence>
<keyword evidence="3" id="KW-0731">Sigma factor</keyword>
<reference evidence="7 8" key="1">
    <citation type="submission" date="2021-08" db="EMBL/GenBank/DDBJ databases">
        <title>Genomic Architecture of Streptomyces flavotricini NGL1 and Streptomyces erythrochromogenes HMS4 With Differential Plant Beneficial attributes and laccase production capabilities.</title>
        <authorList>
            <person name="Salwan R."/>
            <person name="Kaur R."/>
            <person name="Sharma V."/>
        </authorList>
    </citation>
    <scope>NUCLEOTIDE SEQUENCE [LARGE SCALE GENOMIC DNA]</scope>
    <source>
        <strain evidence="7 8">NGL1</strain>
    </source>
</reference>
<dbReference type="PANTHER" id="PTHR43133">
    <property type="entry name" value="RNA POLYMERASE ECF-TYPE SIGMA FACTO"/>
    <property type="match status" value="1"/>
</dbReference>
<evidence type="ECO:0000256" key="1">
    <source>
        <dbReference type="ARBA" id="ARBA00010641"/>
    </source>
</evidence>
<dbReference type="EMBL" id="JAINUL010000001">
    <property type="protein sequence ID" value="MCC0100741.1"/>
    <property type="molecule type" value="Genomic_DNA"/>
</dbReference>
<protein>
    <submittedName>
        <fullName evidence="7">Sigma-70 family RNA polymerase sigma factor</fullName>
    </submittedName>
</protein>
<feature type="domain" description="HTH luxR-type" evidence="6">
    <location>
        <begin position="132"/>
        <end position="194"/>
    </location>
</feature>
<dbReference type="Gene3D" id="1.10.10.10">
    <property type="entry name" value="Winged helix-like DNA-binding domain superfamily/Winged helix DNA-binding domain"/>
    <property type="match status" value="1"/>
</dbReference>
<dbReference type="PANTHER" id="PTHR43133:SF8">
    <property type="entry name" value="RNA POLYMERASE SIGMA FACTOR HI_1459-RELATED"/>
    <property type="match status" value="1"/>
</dbReference>
<dbReference type="SUPFAM" id="SSF88659">
    <property type="entry name" value="Sigma3 and sigma4 domains of RNA polymerase sigma factors"/>
    <property type="match status" value="1"/>
</dbReference>
<sequence length="194" mass="22006">MASDSQLLIDGHFQDPTTIELRDFAEFYKSMAPKVYWTIRNTLGRQYIEGGNAEDIAQQVWETILKNWERVGRLTSPEAYVRVVASNHAKRAQAHRNAELAVGEITAPYFAHLSVPGPETRIETRFEALEILHTLNTVLAPRQKQVIVLRADGYSDQDIAAALNITTESVRSHRRHARNRLAHHLGLPGYQHAF</sequence>
<dbReference type="SUPFAM" id="SSF88946">
    <property type="entry name" value="Sigma2 domain of RNA polymerase sigma factors"/>
    <property type="match status" value="1"/>
</dbReference>
<dbReference type="Pfam" id="PF08281">
    <property type="entry name" value="Sigma70_r4_2"/>
    <property type="match status" value="1"/>
</dbReference>
<dbReference type="InterPro" id="IPR013325">
    <property type="entry name" value="RNA_pol_sigma_r2"/>
</dbReference>
<organism evidence="7 8">
    <name type="scientific">Streptomyces flavotricini</name>
    <dbReference type="NCBI Taxonomy" id="66888"/>
    <lineage>
        <taxon>Bacteria</taxon>
        <taxon>Bacillati</taxon>
        <taxon>Actinomycetota</taxon>
        <taxon>Actinomycetes</taxon>
        <taxon>Kitasatosporales</taxon>
        <taxon>Streptomycetaceae</taxon>
        <taxon>Streptomyces</taxon>
    </lineage>
</organism>
<evidence type="ECO:0000259" key="6">
    <source>
        <dbReference type="PROSITE" id="PS50043"/>
    </source>
</evidence>
<dbReference type="InterPro" id="IPR014284">
    <property type="entry name" value="RNA_pol_sigma-70_dom"/>
</dbReference>
<dbReference type="PROSITE" id="PS50043">
    <property type="entry name" value="HTH_LUXR_2"/>
    <property type="match status" value="1"/>
</dbReference>
<keyword evidence="2" id="KW-0805">Transcription regulation</keyword>
<dbReference type="InterPro" id="IPR013249">
    <property type="entry name" value="RNA_pol_sigma70_r4_t2"/>
</dbReference>
<keyword evidence="8" id="KW-1185">Reference proteome</keyword>
<evidence type="ECO:0000313" key="8">
    <source>
        <dbReference type="Proteomes" id="UP001520654"/>
    </source>
</evidence>
<evidence type="ECO:0000256" key="5">
    <source>
        <dbReference type="ARBA" id="ARBA00023163"/>
    </source>
</evidence>
<evidence type="ECO:0000256" key="3">
    <source>
        <dbReference type="ARBA" id="ARBA00023082"/>
    </source>
</evidence>
<dbReference type="InterPro" id="IPR036388">
    <property type="entry name" value="WH-like_DNA-bd_sf"/>
</dbReference>
<accession>A0ABS8EI12</accession>